<dbReference type="GO" id="GO:0003723">
    <property type="term" value="F:RNA binding"/>
    <property type="evidence" value="ECO:0007669"/>
    <property type="project" value="UniProtKB-UniRule"/>
</dbReference>
<evidence type="ECO:0000313" key="7">
    <source>
        <dbReference type="Proteomes" id="UP001438707"/>
    </source>
</evidence>
<dbReference type="InterPro" id="IPR035979">
    <property type="entry name" value="RBD_domain_sf"/>
</dbReference>
<comment type="caution">
    <text evidence="6">The sequence shown here is derived from an EMBL/GenBank/DDBJ whole genome shotgun (WGS) entry which is preliminary data.</text>
</comment>
<feature type="compositionally biased region" description="Low complexity" evidence="4">
    <location>
        <begin position="178"/>
        <end position="194"/>
    </location>
</feature>
<evidence type="ECO:0000256" key="2">
    <source>
        <dbReference type="PROSITE-ProRule" id="PRU00176"/>
    </source>
</evidence>
<dbReference type="Gene3D" id="1.10.720.30">
    <property type="entry name" value="SAP domain"/>
    <property type="match status" value="1"/>
</dbReference>
<proteinExistence type="predicted"/>
<dbReference type="SMART" id="SM00360">
    <property type="entry name" value="RRM"/>
    <property type="match status" value="2"/>
</dbReference>
<feature type="region of interest" description="Disordered" evidence="4">
    <location>
        <begin position="536"/>
        <end position="606"/>
    </location>
</feature>
<feature type="coiled-coil region" evidence="3">
    <location>
        <begin position="651"/>
        <end position="711"/>
    </location>
</feature>
<dbReference type="InterPro" id="IPR003034">
    <property type="entry name" value="SAP_dom"/>
</dbReference>
<dbReference type="EMBL" id="JALJOS010000004">
    <property type="protein sequence ID" value="KAK9840362.1"/>
    <property type="molecule type" value="Genomic_DNA"/>
</dbReference>
<feature type="region of interest" description="Disordered" evidence="4">
    <location>
        <begin position="861"/>
        <end position="921"/>
    </location>
</feature>
<feature type="compositionally biased region" description="Basic and acidic residues" evidence="4">
    <location>
        <begin position="396"/>
        <end position="413"/>
    </location>
</feature>
<feature type="compositionally biased region" description="Gly residues" evidence="4">
    <location>
        <begin position="900"/>
        <end position="909"/>
    </location>
</feature>
<feature type="region of interest" description="Disordered" evidence="4">
    <location>
        <begin position="396"/>
        <end position="432"/>
    </location>
</feature>
<accession>A0AAW1S424</accession>
<feature type="domain" description="RRM" evidence="5">
    <location>
        <begin position="330"/>
        <end position="405"/>
    </location>
</feature>
<dbReference type="SUPFAM" id="SSF54928">
    <property type="entry name" value="RNA-binding domain, RBD"/>
    <property type="match status" value="2"/>
</dbReference>
<evidence type="ECO:0000313" key="6">
    <source>
        <dbReference type="EMBL" id="KAK9840362.1"/>
    </source>
</evidence>
<keyword evidence="1 2" id="KW-0694">RNA-binding</keyword>
<feature type="compositionally biased region" description="Low complexity" evidence="4">
    <location>
        <begin position="861"/>
        <end position="879"/>
    </location>
</feature>
<feature type="compositionally biased region" description="Acidic residues" evidence="4">
    <location>
        <begin position="120"/>
        <end position="157"/>
    </location>
</feature>
<dbReference type="PANTHER" id="PTHR48027">
    <property type="entry name" value="HETEROGENEOUS NUCLEAR RIBONUCLEOPROTEIN 87F-RELATED"/>
    <property type="match status" value="1"/>
</dbReference>
<feature type="compositionally biased region" description="Gly residues" evidence="4">
    <location>
        <begin position="552"/>
        <end position="606"/>
    </location>
</feature>
<feature type="compositionally biased region" description="Polar residues" evidence="4">
    <location>
        <begin position="541"/>
        <end position="551"/>
    </location>
</feature>
<sequence length="921" mass="97421">MASDPSKPLEKWTVNELRSACKRRKLPEAGLKKADLVKTLQQALDAAETEHQDVQQEPDAAAEDGLEPAFDTAEPQEAANGEAPELEPTQPAEGDVPQVVEEEAGPAEAEEQKDVQQEEQPQEVVEEEAEEPGTGEAVVEEAALDPAEEEPAAEVQEDAMQADAGGNEEAQEMEEAHGQAAEAAEQADAAPAAESEPEADKEEWQQIEVPIEWQPRPMFKVRNITSDGDNAAEALQALLEQQELSVESVVMEETSKPNGGKQLSAVVRLTPPPLPWLQGPDEPAPSADAGGGEGDITKIAAAAVRKLKAQEPALEMNGEKLVFDTSSGQVQLFIGNLTPEWTNDSEFYSGMEQYGSVERAFVMRNIEGASKGYGMVEFSLASAALKCKTAMEAIENEMRPDSKRSGAKRKADEPEAAEEAAQENESKPGGQRWEPVKLLRAEWAHPRSVPALYSRVLYITNLPHGFKDIHGLKTHFQQYGAVNDCHVPKNRVTQQSKGFGFVEFAKSLYADRAFRQMENAQEGDLGKIVVSFANPAKQYDPRTTQRQSNGMSLGGQEGRASGGPRGPSGGRGGRGMGVGPGRGGRGIGPFSGGRGGPYGGRGDMGMGGGRPRMGVGMDPAMAMRMQQQQQQQAMMQQQQVMMQRQMQMQMQRQMQAQQMSMQQQLRAAQQQVQAMQAQAQQAQRTAATAQLKAQQEAAARKKAEAEAQKAAAMRMNPGMGAGMAGRGSAGNRSRGQQGGFGVGSGAASAYDASAFGANSGYDASQSGYGQPAAGYTPPAYSAAQGSSAAGAGYGGASGYGQSGYGSNAQAADTSSNFGGNMGTSGYGNDTSGYGSSAYGQQSGYGNQSGYGAQTGYGAQSGYSGQSGYGQTAQQGYGQTPEAKPRASAGPDLYSSFSQGQGYGGYGQGSGQDYKRLQVRSW</sequence>
<dbReference type="Gene3D" id="3.30.70.330">
    <property type="match status" value="3"/>
</dbReference>
<dbReference type="Pfam" id="PF00076">
    <property type="entry name" value="RRM_1"/>
    <property type="match status" value="2"/>
</dbReference>
<evidence type="ECO:0000259" key="5">
    <source>
        <dbReference type="PROSITE" id="PS50102"/>
    </source>
</evidence>
<dbReference type="SUPFAM" id="SSF68906">
    <property type="entry name" value="SAP domain"/>
    <property type="match status" value="1"/>
</dbReference>
<dbReference type="InterPro" id="IPR036361">
    <property type="entry name" value="SAP_dom_sf"/>
</dbReference>
<dbReference type="Pfam" id="PF02037">
    <property type="entry name" value="SAP"/>
    <property type="match status" value="1"/>
</dbReference>
<dbReference type="InterPro" id="IPR012677">
    <property type="entry name" value="Nucleotide-bd_a/b_plait_sf"/>
</dbReference>
<protein>
    <recommendedName>
        <fullName evidence="5">RRM domain-containing protein</fullName>
    </recommendedName>
</protein>
<feature type="compositionally biased region" description="Gly residues" evidence="4">
    <location>
        <begin position="719"/>
        <end position="728"/>
    </location>
</feature>
<keyword evidence="3" id="KW-0175">Coiled coil</keyword>
<reference evidence="6 7" key="1">
    <citation type="journal article" date="2024" name="Nat. Commun.">
        <title>Phylogenomics reveals the evolutionary origins of lichenization in chlorophyte algae.</title>
        <authorList>
            <person name="Puginier C."/>
            <person name="Libourel C."/>
            <person name="Otte J."/>
            <person name="Skaloud P."/>
            <person name="Haon M."/>
            <person name="Grisel S."/>
            <person name="Petersen M."/>
            <person name="Berrin J.G."/>
            <person name="Delaux P.M."/>
            <person name="Dal Grande F."/>
            <person name="Keller J."/>
        </authorList>
    </citation>
    <scope>NUCLEOTIDE SEQUENCE [LARGE SCALE GENOMIC DNA]</scope>
    <source>
        <strain evidence="6 7">SAG 2145</strain>
    </source>
</reference>
<organism evidence="6 7">
    <name type="scientific">Apatococcus lobatus</name>
    <dbReference type="NCBI Taxonomy" id="904363"/>
    <lineage>
        <taxon>Eukaryota</taxon>
        <taxon>Viridiplantae</taxon>
        <taxon>Chlorophyta</taxon>
        <taxon>core chlorophytes</taxon>
        <taxon>Trebouxiophyceae</taxon>
        <taxon>Chlorellales</taxon>
        <taxon>Chlorellaceae</taxon>
        <taxon>Apatococcus</taxon>
    </lineage>
</organism>
<dbReference type="InterPro" id="IPR052462">
    <property type="entry name" value="SLIRP/GR-RBP-like"/>
</dbReference>
<name>A0AAW1S424_9CHLO</name>
<dbReference type="PROSITE" id="PS50102">
    <property type="entry name" value="RRM"/>
    <property type="match status" value="2"/>
</dbReference>
<dbReference type="SMART" id="SM00513">
    <property type="entry name" value="SAP"/>
    <property type="match status" value="1"/>
</dbReference>
<feature type="compositionally biased region" description="Acidic residues" evidence="4">
    <location>
        <begin position="100"/>
        <end position="109"/>
    </location>
</feature>
<evidence type="ECO:0000256" key="3">
    <source>
        <dbReference type="SAM" id="Coils"/>
    </source>
</evidence>
<gene>
    <name evidence="6" type="ORF">WJX74_008327</name>
</gene>
<feature type="domain" description="RRM" evidence="5">
    <location>
        <begin position="455"/>
        <end position="535"/>
    </location>
</feature>
<dbReference type="AlphaFoldDB" id="A0AAW1S424"/>
<dbReference type="CDD" id="cd00590">
    <property type="entry name" value="RRM_SF"/>
    <property type="match status" value="1"/>
</dbReference>
<keyword evidence="7" id="KW-1185">Reference proteome</keyword>
<feature type="region of interest" description="Disordered" evidence="4">
    <location>
        <begin position="43"/>
        <end position="212"/>
    </location>
</feature>
<evidence type="ECO:0000256" key="1">
    <source>
        <dbReference type="ARBA" id="ARBA00022884"/>
    </source>
</evidence>
<dbReference type="InterPro" id="IPR000504">
    <property type="entry name" value="RRM_dom"/>
</dbReference>
<feature type="region of interest" description="Disordered" evidence="4">
    <location>
        <begin position="716"/>
        <end position="743"/>
    </location>
</feature>
<dbReference type="Proteomes" id="UP001438707">
    <property type="component" value="Unassembled WGS sequence"/>
</dbReference>
<evidence type="ECO:0000256" key="4">
    <source>
        <dbReference type="SAM" id="MobiDB-lite"/>
    </source>
</evidence>